<dbReference type="WBParaSite" id="PSAMB.scaffold11579size3257.g34247.t1">
    <property type="protein sequence ID" value="PSAMB.scaffold11579size3257.g34247.t1"/>
    <property type="gene ID" value="PSAMB.scaffold11579size3257.g34247"/>
</dbReference>
<keyword evidence="1" id="KW-0802">TPR repeat</keyword>
<dbReference type="InterPro" id="IPR019734">
    <property type="entry name" value="TPR_rpt"/>
</dbReference>
<dbReference type="Proteomes" id="UP000887566">
    <property type="component" value="Unplaced"/>
</dbReference>
<proteinExistence type="predicted"/>
<evidence type="ECO:0000256" key="1">
    <source>
        <dbReference type="PROSITE-ProRule" id="PRU00339"/>
    </source>
</evidence>
<dbReference type="PROSITE" id="PS50005">
    <property type="entry name" value="TPR"/>
    <property type="match status" value="1"/>
</dbReference>
<dbReference type="AlphaFoldDB" id="A0A914UQF3"/>
<name>A0A914UQF3_9BILA</name>
<sequence>MLSETFEYMKRLHNDELYEDVITLGSFAMTALERNTDASLAQRCQCVVYYADALYNLDQFKKSEQAYYRALQMRKSMTKPLETRKHAELTSEADIRFRLHQCLMRQGKHQEAMGVLESIPDQQRTPKVRAALGRLYANEERRNANLSQQRRSGKVISNALLNYKRLLKDVPFAFETLATFLQVGGGLEDAEAAVASVSSELDWVDGWISAQGALARRDLASAAHHLRDLLAQSSISNNARLVAELGRVYHLAGERSKAIIQLQRAHSLDPFSVKGMDILAALLSEVSVGM</sequence>
<evidence type="ECO:0000313" key="2">
    <source>
        <dbReference type="Proteomes" id="UP000887566"/>
    </source>
</evidence>
<dbReference type="SUPFAM" id="SSF48452">
    <property type="entry name" value="TPR-like"/>
    <property type="match status" value="1"/>
</dbReference>
<keyword evidence="2" id="KW-1185">Reference proteome</keyword>
<dbReference type="Gene3D" id="1.25.40.10">
    <property type="entry name" value="Tetratricopeptide repeat domain"/>
    <property type="match status" value="2"/>
</dbReference>
<accession>A0A914UQF3</accession>
<evidence type="ECO:0000313" key="3">
    <source>
        <dbReference type="WBParaSite" id="PSAMB.scaffold11579size3257.g34247.t1"/>
    </source>
</evidence>
<organism evidence="2 3">
    <name type="scientific">Plectus sambesii</name>
    <dbReference type="NCBI Taxonomy" id="2011161"/>
    <lineage>
        <taxon>Eukaryota</taxon>
        <taxon>Metazoa</taxon>
        <taxon>Ecdysozoa</taxon>
        <taxon>Nematoda</taxon>
        <taxon>Chromadorea</taxon>
        <taxon>Plectida</taxon>
        <taxon>Plectina</taxon>
        <taxon>Plectoidea</taxon>
        <taxon>Plectidae</taxon>
        <taxon>Plectus</taxon>
    </lineage>
</organism>
<reference evidence="3" key="1">
    <citation type="submission" date="2022-11" db="UniProtKB">
        <authorList>
            <consortium name="WormBaseParasite"/>
        </authorList>
    </citation>
    <scope>IDENTIFICATION</scope>
</reference>
<dbReference type="InterPro" id="IPR011990">
    <property type="entry name" value="TPR-like_helical_dom_sf"/>
</dbReference>
<feature type="repeat" description="TPR" evidence="1">
    <location>
        <begin position="239"/>
        <end position="272"/>
    </location>
</feature>
<protein>
    <submittedName>
        <fullName evidence="3">Anaphase promoting complex subunit 7</fullName>
    </submittedName>
</protein>